<dbReference type="EMBL" id="SMCR01000018">
    <property type="protein sequence ID" value="TCV91356.1"/>
    <property type="molecule type" value="Genomic_DNA"/>
</dbReference>
<proteinExistence type="predicted"/>
<dbReference type="PROSITE" id="PS51186">
    <property type="entry name" value="GNAT"/>
    <property type="match status" value="1"/>
</dbReference>
<evidence type="ECO:0000259" key="1">
    <source>
        <dbReference type="PROSITE" id="PS51186"/>
    </source>
</evidence>
<accession>A0A4R3YGP0</accession>
<feature type="domain" description="N-acetyltransferase" evidence="1">
    <location>
        <begin position="9"/>
        <end position="73"/>
    </location>
</feature>
<dbReference type="CDD" id="cd04301">
    <property type="entry name" value="NAT_SF"/>
    <property type="match status" value="1"/>
</dbReference>
<evidence type="ECO:0000313" key="3">
    <source>
        <dbReference type="Proteomes" id="UP000295719"/>
    </source>
</evidence>
<keyword evidence="2" id="KW-0808">Transferase</keyword>
<keyword evidence="3" id="KW-1185">Reference proteome</keyword>
<dbReference type="SUPFAM" id="SSF55729">
    <property type="entry name" value="Acyl-CoA N-acyltransferases (Nat)"/>
    <property type="match status" value="1"/>
</dbReference>
<dbReference type="GO" id="GO:0016747">
    <property type="term" value="F:acyltransferase activity, transferring groups other than amino-acyl groups"/>
    <property type="evidence" value="ECO:0007669"/>
    <property type="project" value="InterPro"/>
</dbReference>
<dbReference type="Proteomes" id="UP000295719">
    <property type="component" value="Unassembled WGS sequence"/>
</dbReference>
<dbReference type="AlphaFoldDB" id="A0A4R3YGP0"/>
<protein>
    <submittedName>
        <fullName evidence="2">Acetyltransferase (GNAT) family protein</fullName>
    </submittedName>
</protein>
<dbReference type="Pfam" id="PF00583">
    <property type="entry name" value="Acetyltransf_1"/>
    <property type="match status" value="1"/>
</dbReference>
<name>A0A4R3YGP0_9GAMM</name>
<comment type="caution">
    <text evidence="2">The sequence shown here is derived from an EMBL/GenBank/DDBJ whole genome shotgun (WGS) entry which is preliminary data.</text>
</comment>
<organism evidence="2 3">
    <name type="scientific">Biostraticola tofi</name>
    <dbReference type="NCBI Taxonomy" id="466109"/>
    <lineage>
        <taxon>Bacteria</taxon>
        <taxon>Pseudomonadati</taxon>
        <taxon>Pseudomonadota</taxon>
        <taxon>Gammaproteobacteria</taxon>
        <taxon>Enterobacterales</taxon>
        <taxon>Bruguierivoracaceae</taxon>
        <taxon>Biostraticola</taxon>
    </lineage>
</organism>
<dbReference type="InterPro" id="IPR000182">
    <property type="entry name" value="GNAT_dom"/>
</dbReference>
<reference evidence="2 3" key="1">
    <citation type="submission" date="2019-03" db="EMBL/GenBank/DDBJ databases">
        <title>Genomic Encyclopedia of Type Strains, Phase IV (KMG-IV): sequencing the most valuable type-strain genomes for metagenomic binning, comparative biology and taxonomic classification.</title>
        <authorList>
            <person name="Goeker M."/>
        </authorList>
    </citation>
    <scope>NUCLEOTIDE SEQUENCE [LARGE SCALE GENOMIC DNA]</scope>
    <source>
        <strain evidence="2 3">DSM 19580</strain>
    </source>
</reference>
<dbReference type="Gene3D" id="3.40.630.30">
    <property type="match status" value="1"/>
</dbReference>
<gene>
    <name evidence="2" type="ORF">EDC52_11834</name>
</gene>
<evidence type="ECO:0000313" key="2">
    <source>
        <dbReference type="EMBL" id="TCV91356.1"/>
    </source>
</evidence>
<sequence>MFSTGTLPGIGAALLRFLENQAVELGYRQLWLETRRINQRAVAFYMKQGYEVIANYGPYIGREEAICLSKVLDLQL</sequence>
<dbReference type="InterPro" id="IPR016181">
    <property type="entry name" value="Acyl_CoA_acyltransferase"/>
</dbReference>